<name>A0AAN8FYN6_TRICO</name>
<dbReference type="EMBL" id="WIXE01007979">
    <property type="protein sequence ID" value="KAK5979780.1"/>
    <property type="molecule type" value="Genomic_DNA"/>
</dbReference>
<evidence type="ECO:0000256" key="4">
    <source>
        <dbReference type="ARBA" id="ARBA00023242"/>
    </source>
</evidence>
<dbReference type="InterPro" id="IPR012923">
    <property type="entry name" value="Csm3"/>
</dbReference>
<keyword evidence="4 6" id="KW-0539">Nucleus</keyword>
<gene>
    <name evidence="9" type="ORF">GCK32_010629</name>
</gene>
<dbReference type="GO" id="GO:0043111">
    <property type="term" value="P:replication fork arrest"/>
    <property type="evidence" value="ECO:0007669"/>
    <property type="project" value="TreeGrafter"/>
</dbReference>
<feature type="region of interest" description="Disordered" evidence="7">
    <location>
        <begin position="152"/>
        <end position="206"/>
    </location>
</feature>
<sequence length="275" mass="30974">MDDEFGEINDFFGHDFSDNEAGEGEEATDDQVLNNLLEKENQEVVKKRAKSRPQPKLNEATLTGAKGIKALQDSFQNFKPDPKKDPYDNLAVMLKKYEHWAHVMFPKLKFEDVVNRCEVLGDKRAVKVYMMKSRLGMPLTDEDFAPVRRQKGDDIILTENNEDDAGRSSDDENYYDPLESAASNGGNSNKEKPAERSASASTTTAHVTGVMKRKNWRWLMRSWMISTCDQKFNPNEQDSSEHRDAASLSVSQFGLYSVAFARVSKAVIASNSANC</sequence>
<evidence type="ECO:0000256" key="3">
    <source>
        <dbReference type="ARBA" id="ARBA00022763"/>
    </source>
</evidence>
<evidence type="ECO:0000256" key="6">
    <source>
        <dbReference type="RuleBase" id="RU366049"/>
    </source>
</evidence>
<evidence type="ECO:0000256" key="7">
    <source>
        <dbReference type="SAM" id="MobiDB-lite"/>
    </source>
</evidence>
<evidence type="ECO:0000313" key="10">
    <source>
        <dbReference type="Proteomes" id="UP001331761"/>
    </source>
</evidence>
<keyword evidence="5 6" id="KW-0131">Cell cycle</keyword>
<evidence type="ECO:0000256" key="1">
    <source>
        <dbReference type="ARBA" id="ARBA00004123"/>
    </source>
</evidence>
<dbReference type="Proteomes" id="UP001331761">
    <property type="component" value="Unassembled WGS sequence"/>
</dbReference>
<dbReference type="InterPro" id="IPR040038">
    <property type="entry name" value="TIPIN/Csm3/Swi3"/>
</dbReference>
<accession>A0AAN8FYN6</accession>
<dbReference type="GO" id="GO:0006974">
    <property type="term" value="P:DNA damage response"/>
    <property type="evidence" value="ECO:0007669"/>
    <property type="project" value="UniProtKB-KW"/>
</dbReference>
<dbReference type="AlphaFoldDB" id="A0AAN8FYN6"/>
<dbReference type="PANTHER" id="PTHR13220:SF11">
    <property type="entry name" value="TIMELESS-INTERACTING PROTEIN"/>
    <property type="match status" value="1"/>
</dbReference>
<proteinExistence type="inferred from homology"/>
<feature type="domain" description="Chromosome segregation in meiosis protein 3" evidence="8">
    <location>
        <begin position="56"/>
        <end position="136"/>
    </location>
</feature>
<comment type="subcellular location">
    <subcellularLocation>
        <location evidence="1 6">Nucleus</location>
    </subcellularLocation>
</comment>
<dbReference type="Pfam" id="PF07962">
    <property type="entry name" value="Swi3"/>
    <property type="match status" value="1"/>
</dbReference>
<keyword evidence="3 6" id="KW-0227">DNA damage</keyword>
<reference evidence="9 10" key="1">
    <citation type="submission" date="2019-10" db="EMBL/GenBank/DDBJ databases">
        <title>Assembly and Annotation for the nematode Trichostrongylus colubriformis.</title>
        <authorList>
            <person name="Martin J."/>
        </authorList>
    </citation>
    <scope>NUCLEOTIDE SEQUENCE [LARGE SCALE GENOMIC DNA]</scope>
    <source>
        <strain evidence="9">G859</strain>
        <tissue evidence="9">Whole worm</tissue>
    </source>
</reference>
<organism evidence="9 10">
    <name type="scientific">Trichostrongylus colubriformis</name>
    <name type="common">Black scour worm</name>
    <dbReference type="NCBI Taxonomy" id="6319"/>
    <lineage>
        <taxon>Eukaryota</taxon>
        <taxon>Metazoa</taxon>
        <taxon>Ecdysozoa</taxon>
        <taxon>Nematoda</taxon>
        <taxon>Chromadorea</taxon>
        <taxon>Rhabditida</taxon>
        <taxon>Rhabditina</taxon>
        <taxon>Rhabditomorpha</taxon>
        <taxon>Strongyloidea</taxon>
        <taxon>Trichostrongylidae</taxon>
        <taxon>Trichostrongylus</taxon>
    </lineage>
</organism>
<feature type="compositionally biased region" description="Acidic residues" evidence="7">
    <location>
        <begin position="18"/>
        <end position="28"/>
    </location>
</feature>
<evidence type="ECO:0000256" key="5">
    <source>
        <dbReference type="ARBA" id="ARBA00023306"/>
    </source>
</evidence>
<dbReference type="PANTHER" id="PTHR13220">
    <property type="entry name" value="TIMELESS INTERACTING-RELATED"/>
    <property type="match status" value="1"/>
</dbReference>
<comment type="function">
    <text evidence="6">Plays an important role in the control of DNA replication and the maintenance of replication fork stability.</text>
</comment>
<comment type="caution">
    <text evidence="9">The sequence shown here is derived from an EMBL/GenBank/DDBJ whole genome shotgun (WGS) entry which is preliminary data.</text>
</comment>
<feature type="region of interest" description="Disordered" evidence="7">
    <location>
        <begin position="1"/>
        <end position="28"/>
    </location>
</feature>
<comment type="similarity">
    <text evidence="2 6">Belongs to the CSM3 family.</text>
</comment>
<protein>
    <recommendedName>
        <fullName evidence="6">TIMELESS-interacting protein</fullName>
    </recommendedName>
</protein>
<dbReference type="GO" id="GO:0031298">
    <property type="term" value="C:replication fork protection complex"/>
    <property type="evidence" value="ECO:0007669"/>
    <property type="project" value="TreeGrafter"/>
</dbReference>
<evidence type="ECO:0000256" key="2">
    <source>
        <dbReference type="ARBA" id="ARBA00006075"/>
    </source>
</evidence>
<dbReference type="GO" id="GO:0000076">
    <property type="term" value="P:DNA replication checkpoint signaling"/>
    <property type="evidence" value="ECO:0007669"/>
    <property type="project" value="UniProtKB-UniRule"/>
</dbReference>
<dbReference type="GO" id="GO:0031297">
    <property type="term" value="P:replication fork processing"/>
    <property type="evidence" value="ECO:0007669"/>
    <property type="project" value="UniProtKB-UniRule"/>
</dbReference>
<evidence type="ECO:0000259" key="8">
    <source>
        <dbReference type="Pfam" id="PF07962"/>
    </source>
</evidence>
<evidence type="ECO:0000313" key="9">
    <source>
        <dbReference type="EMBL" id="KAK5979780.1"/>
    </source>
</evidence>
<keyword evidence="10" id="KW-1185">Reference proteome</keyword>
<feature type="region of interest" description="Disordered" evidence="7">
    <location>
        <begin position="43"/>
        <end position="63"/>
    </location>
</feature>
<dbReference type="GO" id="GO:0003677">
    <property type="term" value="F:DNA binding"/>
    <property type="evidence" value="ECO:0007669"/>
    <property type="project" value="TreeGrafter"/>
</dbReference>